<dbReference type="EMBL" id="CM007901">
    <property type="protein sequence ID" value="OTG03987.1"/>
    <property type="molecule type" value="Genomic_DNA"/>
</dbReference>
<accession>A0A251SYP7</accession>
<dbReference type="Proteomes" id="UP000215914">
    <property type="component" value="Chromosome 12"/>
</dbReference>
<feature type="transmembrane region" description="Helical" evidence="1">
    <location>
        <begin position="73"/>
        <end position="96"/>
    </location>
</feature>
<protein>
    <submittedName>
        <fullName evidence="2">Uncharacterized protein</fullName>
    </submittedName>
</protein>
<keyword evidence="1" id="KW-1133">Transmembrane helix</keyword>
<keyword evidence="3" id="KW-1185">Reference proteome</keyword>
<keyword evidence="1" id="KW-0812">Transmembrane</keyword>
<organism evidence="2 3">
    <name type="scientific">Helianthus annuus</name>
    <name type="common">Common sunflower</name>
    <dbReference type="NCBI Taxonomy" id="4232"/>
    <lineage>
        <taxon>Eukaryota</taxon>
        <taxon>Viridiplantae</taxon>
        <taxon>Streptophyta</taxon>
        <taxon>Embryophyta</taxon>
        <taxon>Tracheophyta</taxon>
        <taxon>Spermatophyta</taxon>
        <taxon>Magnoliopsida</taxon>
        <taxon>eudicotyledons</taxon>
        <taxon>Gunneridae</taxon>
        <taxon>Pentapetalae</taxon>
        <taxon>asterids</taxon>
        <taxon>campanulids</taxon>
        <taxon>Asterales</taxon>
        <taxon>Asteraceae</taxon>
        <taxon>Asteroideae</taxon>
        <taxon>Heliantheae alliance</taxon>
        <taxon>Heliantheae</taxon>
        <taxon>Helianthus</taxon>
    </lineage>
</organism>
<name>A0A251SYP7_HELAN</name>
<gene>
    <name evidence="2" type="ORF">HannXRQ_Chr12g0357361</name>
</gene>
<sequence length="118" mass="13625">MEDLVRFLFFAYKYHHTPHNTSLNNHLSLSSLPNRAPSLSLSLYLQIFKTCSSFKALKVIHGGCKLKGIQRSFVLVLFIIFLTIIFTRISTLALCYGQGLRFDSRRTTELLLRMFVTH</sequence>
<dbReference type="InParanoid" id="A0A251SYP7"/>
<dbReference type="AlphaFoldDB" id="A0A251SYP7"/>
<reference evidence="3" key="1">
    <citation type="journal article" date="2017" name="Nature">
        <title>The sunflower genome provides insights into oil metabolism, flowering and Asterid evolution.</title>
        <authorList>
            <person name="Badouin H."/>
            <person name="Gouzy J."/>
            <person name="Grassa C.J."/>
            <person name="Murat F."/>
            <person name="Staton S.E."/>
            <person name="Cottret L."/>
            <person name="Lelandais-Briere C."/>
            <person name="Owens G.L."/>
            <person name="Carrere S."/>
            <person name="Mayjonade B."/>
            <person name="Legrand L."/>
            <person name="Gill N."/>
            <person name="Kane N.C."/>
            <person name="Bowers J.E."/>
            <person name="Hubner S."/>
            <person name="Bellec A."/>
            <person name="Berard A."/>
            <person name="Berges H."/>
            <person name="Blanchet N."/>
            <person name="Boniface M.C."/>
            <person name="Brunel D."/>
            <person name="Catrice O."/>
            <person name="Chaidir N."/>
            <person name="Claudel C."/>
            <person name="Donnadieu C."/>
            <person name="Faraut T."/>
            <person name="Fievet G."/>
            <person name="Helmstetter N."/>
            <person name="King M."/>
            <person name="Knapp S.J."/>
            <person name="Lai Z."/>
            <person name="Le Paslier M.C."/>
            <person name="Lippi Y."/>
            <person name="Lorenzon L."/>
            <person name="Mandel J.R."/>
            <person name="Marage G."/>
            <person name="Marchand G."/>
            <person name="Marquand E."/>
            <person name="Bret-Mestries E."/>
            <person name="Morien E."/>
            <person name="Nambeesan S."/>
            <person name="Nguyen T."/>
            <person name="Pegot-Espagnet P."/>
            <person name="Pouilly N."/>
            <person name="Raftis F."/>
            <person name="Sallet E."/>
            <person name="Schiex T."/>
            <person name="Thomas J."/>
            <person name="Vandecasteele C."/>
            <person name="Vares D."/>
            <person name="Vear F."/>
            <person name="Vautrin S."/>
            <person name="Crespi M."/>
            <person name="Mangin B."/>
            <person name="Burke J.M."/>
            <person name="Salse J."/>
            <person name="Munos S."/>
            <person name="Vincourt P."/>
            <person name="Rieseberg L.H."/>
            <person name="Langlade N.B."/>
        </authorList>
    </citation>
    <scope>NUCLEOTIDE SEQUENCE [LARGE SCALE GENOMIC DNA]</scope>
    <source>
        <strain evidence="3">cv. SF193</strain>
    </source>
</reference>
<evidence type="ECO:0000313" key="2">
    <source>
        <dbReference type="EMBL" id="OTG03987.1"/>
    </source>
</evidence>
<keyword evidence="1" id="KW-0472">Membrane</keyword>
<evidence type="ECO:0000313" key="3">
    <source>
        <dbReference type="Proteomes" id="UP000215914"/>
    </source>
</evidence>
<proteinExistence type="predicted"/>
<evidence type="ECO:0000256" key="1">
    <source>
        <dbReference type="SAM" id="Phobius"/>
    </source>
</evidence>